<dbReference type="InterPro" id="IPR015890">
    <property type="entry name" value="Chorismate_C"/>
</dbReference>
<dbReference type="PANTHER" id="PTHR42839">
    <property type="entry name" value="ISOCHORISMATE SYNTHASE ENTC"/>
    <property type="match status" value="1"/>
</dbReference>
<evidence type="ECO:0000313" key="7">
    <source>
        <dbReference type="EMBL" id="ROO88368.1"/>
    </source>
</evidence>
<proteinExistence type="inferred from homology"/>
<feature type="domain" description="Chorismate-utilising enzyme C-terminal" evidence="6">
    <location>
        <begin position="157"/>
        <end position="404"/>
    </location>
</feature>
<evidence type="ECO:0000256" key="5">
    <source>
        <dbReference type="ARBA" id="ARBA00041564"/>
    </source>
</evidence>
<dbReference type="NCBIfam" id="TIGR00543">
    <property type="entry name" value="isochor_syn"/>
    <property type="match status" value="1"/>
</dbReference>
<sequence>MGLVSVVLRTSERLTVRTLPAPGPVDLVGRLPHPAALAWIRRDSGLVGWGEAARVPIPGGPDRFARARGALTALFEGAEVDDAVGVPGSGPVAFGTFGFDPKSDDSVLIVPRSVVGWRDGRAWHTVIGADDDPMAELNPPRQPSGVAWRGGALDDTGWGGAVRTATGRIREGELGKVVLARDLWAEADEPIDARVLLRRLSARFPDCYTFAVDGLVGATPELLVRRIGGEIASLVLAGTTPRGADEAADRALGEALFASAKDRREHAYAADMVRDALAPLCAELDLPAEPELLRLANVQHLATPVRGRLAGERSVLDVLEALHPTPAVCGTPTDAAMDLIRELEEMDRSRYAGPVGWVDSRGDGEWGIALRCAQLDGRRARLFAGCGIVADSDPAAEIAEARAKFGVMRTALDG</sequence>
<keyword evidence="8" id="KW-1185">Reference proteome</keyword>
<evidence type="ECO:0000256" key="1">
    <source>
        <dbReference type="ARBA" id="ARBA00000799"/>
    </source>
</evidence>
<gene>
    <name evidence="7" type="ORF">EDD29_6037</name>
</gene>
<evidence type="ECO:0000313" key="8">
    <source>
        <dbReference type="Proteomes" id="UP000272400"/>
    </source>
</evidence>
<dbReference type="GO" id="GO:0008909">
    <property type="term" value="F:isochorismate synthase activity"/>
    <property type="evidence" value="ECO:0007669"/>
    <property type="project" value="UniProtKB-EC"/>
</dbReference>
<dbReference type="SUPFAM" id="SSF56322">
    <property type="entry name" value="ADC synthase"/>
    <property type="match status" value="1"/>
</dbReference>
<protein>
    <recommendedName>
        <fullName evidence="3">isochorismate synthase</fullName>
        <ecNumber evidence="3">5.4.4.2</ecNumber>
    </recommendedName>
    <alternativeName>
        <fullName evidence="5">Isochorismate mutase</fullName>
    </alternativeName>
</protein>
<evidence type="ECO:0000259" key="6">
    <source>
        <dbReference type="Pfam" id="PF00425"/>
    </source>
</evidence>
<evidence type="ECO:0000256" key="3">
    <source>
        <dbReference type="ARBA" id="ARBA00012824"/>
    </source>
</evidence>
<dbReference type="OrthoDB" id="9806579at2"/>
<dbReference type="AlphaFoldDB" id="A0A3N1D5K9"/>
<dbReference type="InterPro" id="IPR004561">
    <property type="entry name" value="IsoChor_synthase"/>
</dbReference>
<organism evidence="7 8">
    <name type="scientific">Actinocorallia herbida</name>
    <dbReference type="NCBI Taxonomy" id="58109"/>
    <lineage>
        <taxon>Bacteria</taxon>
        <taxon>Bacillati</taxon>
        <taxon>Actinomycetota</taxon>
        <taxon>Actinomycetes</taxon>
        <taxon>Streptosporangiales</taxon>
        <taxon>Thermomonosporaceae</taxon>
        <taxon>Actinocorallia</taxon>
    </lineage>
</organism>
<reference evidence="7 8" key="1">
    <citation type="submission" date="2018-11" db="EMBL/GenBank/DDBJ databases">
        <title>Sequencing the genomes of 1000 actinobacteria strains.</title>
        <authorList>
            <person name="Klenk H.-P."/>
        </authorList>
    </citation>
    <scope>NUCLEOTIDE SEQUENCE [LARGE SCALE GENOMIC DNA]</scope>
    <source>
        <strain evidence="7 8">DSM 44254</strain>
    </source>
</reference>
<keyword evidence="4" id="KW-0413">Isomerase</keyword>
<dbReference type="EC" id="5.4.4.2" evidence="3"/>
<dbReference type="Proteomes" id="UP000272400">
    <property type="component" value="Unassembled WGS sequence"/>
</dbReference>
<comment type="catalytic activity">
    <reaction evidence="1">
        <text>chorismate = isochorismate</text>
        <dbReference type="Rhea" id="RHEA:18985"/>
        <dbReference type="ChEBI" id="CHEBI:29748"/>
        <dbReference type="ChEBI" id="CHEBI:29780"/>
        <dbReference type="EC" id="5.4.4.2"/>
    </reaction>
</comment>
<dbReference type="PANTHER" id="PTHR42839:SF2">
    <property type="entry name" value="ISOCHORISMATE SYNTHASE ENTC"/>
    <property type="match status" value="1"/>
</dbReference>
<dbReference type="EMBL" id="RJKE01000001">
    <property type="protein sequence ID" value="ROO88368.1"/>
    <property type="molecule type" value="Genomic_DNA"/>
</dbReference>
<accession>A0A3N1D5K9</accession>
<evidence type="ECO:0000256" key="4">
    <source>
        <dbReference type="ARBA" id="ARBA00023235"/>
    </source>
</evidence>
<dbReference type="Pfam" id="PF00425">
    <property type="entry name" value="Chorismate_bind"/>
    <property type="match status" value="1"/>
</dbReference>
<comment type="caution">
    <text evidence="7">The sequence shown here is derived from an EMBL/GenBank/DDBJ whole genome shotgun (WGS) entry which is preliminary data.</text>
</comment>
<dbReference type="InterPro" id="IPR005801">
    <property type="entry name" value="ADC_synthase"/>
</dbReference>
<comment type="similarity">
    <text evidence="2">Belongs to the isochorismate synthase family.</text>
</comment>
<evidence type="ECO:0000256" key="2">
    <source>
        <dbReference type="ARBA" id="ARBA00005297"/>
    </source>
</evidence>
<dbReference type="Gene3D" id="3.60.120.10">
    <property type="entry name" value="Anthranilate synthase"/>
    <property type="match status" value="1"/>
</dbReference>
<name>A0A3N1D5K9_9ACTN</name>